<dbReference type="GO" id="GO:0005739">
    <property type="term" value="C:mitochondrion"/>
    <property type="evidence" value="ECO:0007669"/>
    <property type="project" value="TreeGrafter"/>
</dbReference>
<comment type="caution">
    <text evidence="2">The sequence shown here is derived from an EMBL/GenBank/DDBJ whole genome shotgun (WGS) entry which is preliminary data.</text>
</comment>
<dbReference type="InterPro" id="IPR013154">
    <property type="entry name" value="ADH-like_N"/>
</dbReference>
<evidence type="ECO:0000259" key="1">
    <source>
        <dbReference type="SMART" id="SM00829"/>
    </source>
</evidence>
<accession>A0A835CUK4</accession>
<dbReference type="InterPro" id="IPR050700">
    <property type="entry name" value="YIM1/Zinc_Alcohol_DH_Fams"/>
</dbReference>
<dbReference type="OrthoDB" id="9930022at2759"/>
<dbReference type="InterPro" id="IPR020843">
    <property type="entry name" value="ER"/>
</dbReference>
<dbReference type="InterPro" id="IPR011032">
    <property type="entry name" value="GroES-like_sf"/>
</dbReference>
<dbReference type="SUPFAM" id="SSF51735">
    <property type="entry name" value="NAD(P)-binding Rossmann-fold domains"/>
    <property type="match status" value="1"/>
</dbReference>
<dbReference type="Gene3D" id="3.40.50.720">
    <property type="entry name" value="NAD(P)-binding Rossmann-like Domain"/>
    <property type="match status" value="1"/>
</dbReference>
<gene>
    <name evidence="2" type="ORF">HCN44_001876</name>
</gene>
<dbReference type="GO" id="GO:0016491">
    <property type="term" value="F:oxidoreductase activity"/>
    <property type="evidence" value="ECO:0007669"/>
    <property type="project" value="InterPro"/>
</dbReference>
<feature type="domain" description="Enoyl reductase (ER)" evidence="1">
    <location>
        <begin position="143"/>
        <end position="477"/>
    </location>
</feature>
<name>A0A835CUK4_APHGI</name>
<dbReference type="PANTHER" id="PTHR11695:SF645">
    <property type="entry name" value="RETICULON-4-INTERACTING PROTEIN 1, MITOCHONDRIAL-LIKE PROTEIN"/>
    <property type="match status" value="1"/>
</dbReference>
<dbReference type="Gene3D" id="3.90.180.10">
    <property type="entry name" value="Medium-chain alcohol dehydrogenases, catalytic domain"/>
    <property type="match status" value="1"/>
</dbReference>
<protein>
    <recommendedName>
        <fullName evidence="1">Enoyl reductase (ER) domain-containing protein</fullName>
    </recommendedName>
</protein>
<dbReference type="SUPFAM" id="SSF50129">
    <property type="entry name" value="GroES-like"/>
    <property type="match status" value="1"/>
</dbReference>
<dbReference type="PROSITE" id="PS51257">
    <property type="entry name" value="PROKAR_LIPOPROTEIN"/>
    <property type="match status" value="1"/>
</dbReference>
<evidence type="ECO:0000313" key="3">
    <source>
        <dbReference type="Proteomes" id="UP000639338"/>
    </source>
</evidence>
<dbReference type="Proteomes" id="UP000639338">
    <property type="component" value="Unassembled WGS sequence"/>
</dbReference>
<dbReference type="AlphaFoldDB" id="A0A835CUK4"/>
<dbReference type="PANTHER" id="PTHR11695">
    <property type="entry name" value="ALCOHOL DEHYDROGENASE RELATED"/>
    <property type="match status" value="1"/>
</dbReference>
<dbReference type="SMART" id="SM00829">
    <property type="entry name" value="PKS_ER"/>
    <property type="match status" value="1"/>
</dbReference>
<sequence>MDEIFFRLNNQLDTIQIEGSAIVQQLYHWLLSCCSQSKQFLNSINNEFSNYQFKDIGSIISQFVNKLIEQISHQYTSIIINSRDIYQQFGSYCLNDVTRRDIAYCTLGMTIGGLIGYSIGFNWRSTAKRIQSMKALVCQHYIGFEGVTLVEDAEIPTIQRPNEILIQVKAASLNIIDAKITNGYSKFYRGLLNSGLQKELPVTLGRDCSGIVIEIGRNVVNFDIGDEVYLAVPSWSSGTMAEYLVIDNSKVAKKPKNQTFEASACLPYNGCIAWDALANNAKITEGNAKGKRFLIYGGSTPVGCLLIQLIKLWGGHVTAVCKFEATKVLLALGAHVIIPLDECHVEKELELHDTFHTIFYTGDYGVDQRLLKRHLRLGGNIISTVPDNLTSDSFGFIIGNIFSGYIRLKILFQYIFGIDIYHWNDGSKINSSTLDIIRQLVNNNQLQGVVGAAFRPIHIDEALHHVVNPNAIGSTIIKF</sequence>
<dbReference type="InterPro" id="IPR036291">
    <property type="entry name" value="NAD(P)-bd_dom_sf"/>
</dbReference>
<organism evidence="2 3">
    <name type="scientific">Aphidius gifuensis</name>
    <name type="common">Parasitoid wasp</name>
    <dbReference type="NCBI Taxonomy" id="684658"/>
    <lineage>
        <taxon>Eukaryota</taxon>
        <taxon>Metazoa</taxon>
        <taxon>Ecdysozoa</taxon>
        <taxon>Arthropoda</taxon>
        <taxon>Hexapoda</taxon>
        <taxon>Insecta</taxon>
        <taxon>Pterygota</taxon>
        <taxon>Neoptera</taxon>
        <taxon>Endopterygota</taxon>
        <taxon>Hymenoptera</taxon>
        <taxon>Apocrita</taxon>
        <taxon>Ichneumonoidea</taxon>
        <taxon>Braconidae</taxon>
        <taxon>Aphidiinae</taxon>
        <taxon>Aphidius</taxon>
    </lineage>
</organism>
<dbReference type="EMBL" id="JACMRX010000001">
    <property type="protein sequence ID" value="KAF7996244.1"/>
    <property type="molecule type" value="Genomic_DNA"/>
</dbReference>
<dbReference type="Pfam" id="PF08240">
    <property type="entry name" value="ADH_N"/>
    <property type="match status" value="1"/>
</dbReference>
<evidence type="ECO:0000313" key="2">
    <source>
        <dbReference type="EMBL" id="KAF7996244.1"/>
    </source>
</evidence>
<proteinExistence type="predicted"/>
<keyword evidence="3" id="KW-1185">Reference proteome</keyword>
<reference evidence="2 3" key="1">
    <citation type="submission" date="2020-08" db="EMBL/GenBank/DDBJ databases">
        <title>Aphidius gifuensis genome sequencing and assembly.</title>
        <authorList>
            <person name="Du Z."/>
        </authorList>
    </citation>
    <scope>NUCLEOTIDE SEQUENCE [LARGE SCALE GENOMIC DNA]</scope>
    <source>
        <strain evidence="2">YNYX2018</strain>
        <tissue evidence="2">Adults</tissue>
    </source>
</reference>